<gene>
    <name evidence="2" type="ORF">BEMITA_LOCUS6199</name>
</gene>
<feature type="compositionally biased region" description="Basic residues" evidence="1">
    <location>
        <begin position="15"/>
        <end position="25"/>
    </location>
</feature>
<evidence type="ECO:0000313" key="2">
    <source>
        <dbReference type="EMBL" id="CAH0387148.1"/>
    </source>
</evidence>
<feature type="compositionally biased region" description="Basic and acidic residues" evidence="1">
    <location>
        <begin position="26"/>
        <end position="35"/>
    </location>
</feature>
<dbReference type="Proteomes" id="UP001152759">
    <property type="component" value="Chromosome 3"/>
</dbReference>
<proteinExistence type="predicted"/>
<evidence type="ECO:0000256" key="1">
    <source>
        <dbReference type="SAM" id="MobiDB-lite"/>
    </source>
</evidence>
<name>A0A9P0A9S3_BEMTA</name>
<evidence type="ECO:0000313" key="3">
    <source>
        <dbReference type="Proteomes" id="UP001152759"/>
    </source>
</evidence>
<feature type="region of interest" description="Disordered" evidence="1">
    <location>
        <begin position="14"/>
        <end position="35"/>
    </location>
</feature>
<sequence length="81" mass="8990">MADVDVQVNYTTERKVRKTKKTSTSKRRESTDGEVTAVEKENHLPNGTPNGVQNDRYVLAGCTTPHGPMTIGLTNDQRTDE</sequence>
<accession>A0A9P0A9S3</accession>
<dbReference type="EMBL" id="OU963864">
    <property type="protein sequence ID" value="CAH0387148.1"/>
    <property type="molecule type" value="Genomic_DNA"/>
</dbReference>
<protein>
    <submittedName>
        <fullName evidence="2">Uncharacterized protein</fullName>
    </submittedName>
</protein>
<reference evidence="2" key="1">
    <citation type="submission" date="2021-12" db="EMBL/GenBank/DDBJ databases">
        <authorList>
            <person name="King R."/>
        </authorList>
    </citation>
    <scope>NUCLEOTIDE SEQUENCE</scope>
</reference>
<organism evidence="2 3">
    <name type="scientific">Bemisia tabaci</name>
    <name type="common">Sweetpotato whitefly</name>
    <name type="synonym">Aleurodes tabaci</name>
    <dbReference type="NCBI Taxonomy" id="7038"/>
    <lineage>
        <taxon>Eukaryota</taxon>
        <taxon>Metazoa</taxon>
        <taxon>Ecdysozoa</taxon>
        <taxon>Arthropoda</taxon>
        <taxon>Hexapoda</taxon>
        <taxon>Insecta</taxon>
        <taxon>Pterygota</taxon>
        <taxon>Neoptera</taxon>
        <taxon>Paraneoptera</taxon>
        <taxon>Hemiptera</taxon>
        <taxon>Sternorrhyncha</taxon>
        <taxon>Aleyrodoidea</taxon>
        <taxon>Aleyrodidae</taxon>
        <taxon>Aleyrodinae</taxon>
        <taxon>Bemisia</taxon>
    </lineage>
</organism>
<keyword evidence="3" id="KW-1185">Reference proteome</keyword>
<dbReference type="AlphaFoldDB" id="A0A9P0A9S3"/>